<evidence type="ECO:0000313" key="3">
    <source>
        <dbReference type="Proteomes" id="UP000194280"/>
    </source>
</evidence>
<gene>
    <name evidence="2" type="ORF">BTJ68_12405</name>
</gene>
<dbReference type="InterPro" id="IPR010730">
    <property type="entry name" value="HET"/>
</dbReference>
<dbReference type="InParanoid" id="A0A1Z5T3L5"/>
<dbReference type="Pfam" id="PF06985">
    <property type="entry name" value="HET"/>
    <property type="match status" value="1"/>
</dbReference>
<organism evidence="2 3">
    <name type="scientific">Hortaea werneckii EXF-2000</name>
    <dbReference type="NCBI Taxonomy" id="1157616"/>
    <lineage>
        <taxon>Eukaryota</taxon>
        <taxon>Fungi</taxon>
        <taxon>Dikarya</taxon>
        <taxon>Ascomycota</taxon>
        <taxon>Pezizomycotina</taxon>
        <taxon>Dothideomycetes</taxon>
        <taxon>Dothideomycetidae</taxon>
        <taxon>Mycosphaerellales</taxon>
        <taxon>Teratosphaeriaceae</taxon>
        <taxon>Hortaea</taxon>
    </lineage>
</organism>
<proteinExistence type="predicted"/>
<dbReference type="Pfam" id="PF26639">
    <property type="entry name" value="Het-6_barrel"/>
    <property type="match status" value="1"/>
</dbReference>
<evidence type="ECO:0000313" key="2">
    <source>
        <dbReference type="EMBL" id="OTA30579.1"/>
    </source>
</evidence>
<evidence type="ECO:0000259" key="1">
    <source>
        <dbReference type="Pfam" id="PF06985"/>
    </source>
</evidence>
<accession>A0A1Z5T3L5</accession>
<dbReference type="EMBL" id="MUNK01000136">
    <property type="protein sequence ID" value="OTA30579.1"/>
    <property type="molecule type" value="Genomic_DNA"/>
</dbReference>
<dbReference type="InterPro" id="IPR052895">
    <property type="entry name" value="HetReg/Transcr_Mod"/>
</dbReference>
<dbReference type="AlphaFoldDB" id="A0A1Z5T3L5"/>
<dbReference type="PANTHER" id="PTHR24148:SF82">
    <property type="entry name" value="HETEROKARYON INCOMPATIBILITY DOMAIN-CONTAINING PROTEIN"/>
    <property type="match status" value="1"/>
</dbReference>
<reference evidence="2 3" key="1">
    <citation type="submission" date="2017-01" db="EMBL/GenBank/DDBJ databases">
        <title>The recent genome duplication of the halophilic yeast Hortaea werneckii: insights from long-read sequencing.</title>
        <authorList>
            <person name="Sinha S."/>
            <person name="Flibotte S."/>
            <person name="Neira M."/>
            <person name="Lenassi M."/>
            <person name="Gostincar C."/>
            <person name="Stajich J.E."/>
            <person name="Nislow C.E."/>
        </authorList>
    </citation>
    <scope>NUCLEOTIDE SEQUENCE [LARGE SCALE GENOMIC DNA]</scope>
    <source>
        <strain evidence="2 3">EXF-2000</strain>
    </source>
</reference>
<feature type="domain" description="Heterokaryon incompatibility" evidence="1">
    <location>
        <begin position="6"/>
        <end position="146"/>
    </location>
</feature>
<dbReference type="OrthoDB" id="2157530at2759"/>
<comment type="caution">
    <text evidence="2">The sequence shown here is derived from an EMBL/GenBank/DDBJ whole genome shotgun (WGS) entry which is preliminary data.</text>
</comment>
<dbReference type="STRING" id="1157616.A0A1Z5T3L5"/>
<keyword evidence="3" id="KW-1185">Reference proteome</keyword>
<protein>
    <recommendedName>
        <fullName evidence="1">Heterokaryon incompatibility domain-containing protein</fullName>
    </recommendedName>
</protein>
<dbReference type="Proteomes" id="UP000194280">
    <property type="component" value="Unassembled WGS sequence"/>
</dbReference>
<name>A0A1Z5T3L5_HORWE</name>
<dbReference type="PANTHER" id="PTHR24148">
    <property type="entry name" value="ANKYRIN REPEAT DOMAIN-CONTAINING PROTEIN 39 HOMOLOG-RELATED"/>
    <property type="match status" value="1"/>
</dbReference>
<dbReference type="VEuPathDB" id="FungiDB:BTJ68_12405"/>
<sequence>MFANGGKAIEITRSLAAALRRFRDSKIFVALWADAVCINQADLRERADQVRIMGKIYASAIQVNVWLGRVGDRAWHDALCSLLKAQDISSNKSVLRYLSFCLGDMMSEVVGDLDISTHRFGLDSWFGWLAILSCCPWFSRLWVIQEVALARSAIFFTDRQNCTQDALSSVLDQALTLRHADSLEMFRLLKDVGRMRIAVQAKKFAFESERCEILARYSHLPCQNDLDRVYSLLGLSSTLCDFPIDYQKTTEKVYVDFAISCIAKEGPGTVFLSSTCGKEHNKLPSWVPDWRKGFPSKFGMFSDSAKLHAACPAAHQGLASRHIKADRARLAIAAFIVDKLDKCAPTSRDIGNLEGGYFKPKELNTVLAKTFCKWQTFFRASQDSLLRVLFCNVLRGLDAQPREVTRADSETVERFWITIEDARASQENILRGLDRVLLQQCVLNAQLFLTLSGQPGNAITGVQAGDLVALFPGCRIPFIIRPAEDVAEQKSFRLISPCYIQGAMNGEALWDTFMAKANPAEKTAFQKDFESLQEKIAVGIEDTEQKALRAELADKHCRHLFEEIVLV</sequence>